<dbReference type="EMBL" id="CDNC01000010">
    <property type="protein sequence ID" value="CEM61379.1"/>
    <property type="molecule type" value="Genomic_DNA"/>
</dbReference>
<evidence type="ECO:0000313" key="2">
    <source>
        <dbReference type="Proteomes" id="UP000042527"/>
    </source>
</evidence>
<dbReference type="Proteomes" id="UP000042527">
    <property type="component" value="Unassembled WGS sequence"/>
</dbReference>
<keyword evidence="2" id="KW-1185">Reference proteome</keyword>
<name>A0A0B7GRZ5_TREPH</name>
<dbReference type="RefSeq" id="WP_024752198.1">
    <property type="nucleotide sequence ID" value="NZ_CP031394.1"/>
</dbReference>
<protein>
    <submittedName>
        <fullName evidence="1">Uncharacterized protein</fullName>
    </submittedName>
</protein>
<dbReference type="AlphaFoldDB" id="A0A0B7GRZ5"/>
<proteinExistence type="predicted"/>
<reference evidence="2" key="1">
    <citation type="submission" date="2015-01" db="EMBL/GenBank/DDBJ databases">
        <authorList>
            <person name="Manzoor Shahid"/>
            <person name="Zubair Saima"/>
        </authorList>
    </citation>
    <scope>NUCLEOTIDE SEQUENCE [LARGE SCALE GENOMIC DNA]</scope>
    <source>
        <strain evidence="2">V1</strain>
    </source>
</reference>
<evidence type="ECO:0000313" key="1">
    <source>
        <dbReference type="EMBL" id="CEM61379.1"/>
    </source>
</evidence>
<sequence length="59" mass="6706">MDVYLEVFSGCCAELVELMLRMQGVTAPLHQRDVNFRTAMDGGGSKQQRCFKTGWFAKF</sequence>
<accession>A0A0B7GRZ5</accession>
<gene>
    <name evidence="1" type="ORF">TPHV1_180044</name>
</gene>
<organism evidence="1 2">
    <name type="scientific">Treponema phagedenis</name>
    <dbReference type="NCBI Taxonomy" id="162"/>
    <lineage>
        <taxon>Bacteria</taxon>
        <taxon>Pseudomonadati</taxon>
        <taxon>Spirochaetota</taxon>
        <taxon>Spirochaetia</taxon>
        <taxon>Spirochaetales</taxon>
        <taxon>Treponemataceae</taxon>
        <taxon>Treponema</taxon>
    </lineage>
</organism>